<evidence type="ECO:0000256" key="9">
    <source>
        <dbReference type="ARBA" id="ARBA00022839"/>
    </source>
</evidence>
<evidence type="ECO:0000256" key="6">
    <source>
        <dbReference type="ARBA" id="ARBA00022723"/>
    </source>
</evidence>
<dbReference type="EC" id="3.1.11.1" evidence="3 14"/>
<dbReference type="CDD" id="cd06138">
    <property type="entry name" value="ExoI_N"/>
    <property type="match status" value="1"/>
</dbReference>
<dbReference type="PROSITE" id="PS51785">
    <property type="entry name" value="EXOI_C"/>
    <property type="match status" value="1"/>
</dbReference>
<dbReference type="Proteomes" id="UP001589758">
    <property type="component" value="Unassembled WGS sequence"/>
</dbReference>
<keyword evidence="7 14" id="KW-0227">DNA damage</keyword>
<comment type="subunit">
    <text evidence="13">Monomer. Interacts with ssb (via C-terminus); this interaction stimulates the exonuclease activity by recruiting the enzyme to its substrate.</text>
</comment>
<dbReference type="Pfam" id="PF00929">
    <property type="entry name" value="RNase_T"/>
    <property type="match status" value="1"/>
</dbReference>
<keyword evidence="11" id="KW-0238">DNA-binding</keyword>
<evidence type="ECO:0000259" key="16">
    <source>
        <dbReference type="PROSITE" id="PS51785"/>
    </source>
</evidence>
<dbReference type="InterPro" id="IPR013620">
    <property type="entry name" value="Exonuc_1_SH3"/>
</dbReference>
<evidence type="ECO:0000256" key="2">
    <source>
        <dbReference type="ARBA" id="ARBA00001946"/>
    </source>
</evidence>
<protein>
    <recommendedName>
        <fullName evidence="4 14">Exodeoxyribonuclease I</fullName>
        <ecNumber evidence="3 14">3.1.11.1</ecNumber>
    </recommendedName>
</protein>
<dbReference type="InterPro" id="IPR034747">
    <property type="entry name" value="EXOI_SH3"/>
</dbReference>
<evidence type="ECO:0000256" key="4">
    <source>
        <dbReference type="ARBA" id="ARBA00019900"/>
    </source>
</evidence>
<keyword evidence="6" id="KW-0479">Metal-binding</keyword>
<evidence type="ECO:0000256" key="1">
    <source>
        <dbReference type="ARBA" id="ARBA00000563"/>
    </source>
</evidence>
<comment type="catalytic activity">
    <reaction evidence="1 14">
        <text>Exonucleolytic cleavage in the 3'- to 5'-direction to yield nucleoside 5'-phosphates.</text>
        <dbReference type="EC" id="3.1.11.1"/>
    </reaction>
</comment>
<proteinExistence type="predicted"/>
<gene>
    <name evidence="17" type="primary">sbcB</name>
    <name evidence="17" type="ORF">ACFFIT_00825</name>
</gene>
<dbReference type="PROSITE" id="PS51784">
    <property type="entry name" value="EXOI_SH3"/>
    <property type="match status" value="1"/>
</dbReference>
<keyword evidence="18" id="KW-1185">Reference proteome</keyword>
<evidence type="ECO:0000256" key="5">
    <source>
        <dbReference type="ARBA" id="ARBA00022722"/>
    </source>
</evidence>
<evidence type="ECO:0000313" key="18">
    <source>
        <dbReference type="Proteomes" id="UP001589758"/>
    </source>
</evidence>
<dbReference type="SUPFAM" id="SSF53098">
    <property type="entry name" value="Ribonuclease H-like"/>
    <property type="match status" value="1"/>
</dbReference>
<evidence type="ECO:0000256" key="3">
    <source>
        <dbReference type="ARBA" id="ARBA00012108"/>
    </source>
</evidence>
<feature type="domain" description="ExoI C-terminal" evidence="16">
    <location>
        <begin position="361"/>
        <end position="477"/>
    </location>
</feature>
<dbReference type="Pfam" id="PF08411">
    <property type="entry name" value="ExoI_SH3"/>
    <property type="match status" value="1"/>
</dbReference>
<dbReference type="NCBIfam" id="NF008746">
    <property type="entry name" value="PRK11779.1"/>
    <property type="match status" value="1"/>
</dbReference>
<keyword evidence="10" id="KW-0460">Magnesium</keyword>
<dbReference type="Gene3D" id="3.30.1520.20">
    <property type="entry name" value="Exonuclease ExoI, domain 2"/>
    <property type="match status" value="1"/>
</dbReference>
<dbReference type="InterPro" id="IPR058561">
    <property type="entry name" value="Exonuc_1_C"/>
</dbReference>
<evidence type="ECO:0000259" key="15">
    <source>
        <dbReference type="PROSITE" id="PS51784"/>
    </source>
</evidence>
<dbReference type="PANTHER" id="PTHR11046:SF11">
    <property type="entry name" value="EXODEOXYRIBONUCLEASE I"/>
    <property type="match status" value="1"/>
</dbReference>
<evidence type="ECO:0000256" key="10">
    <source>
        <dbReference type="ARBA" id="ARBA00022842"/>
    </source>
</evidence>
<evidence type="ECO:0000256" key="7">
    <source>
        <dbReference type="ARBA" id="ARBA00022763"/>
    </source>
</evidence>
<dbReference type="RefSeq" id="WP_385875498.1">
    <property type="nucleotide sequence ID" value="NZ_JBHLXE010000013.1"/>
</dbReference>
<dbReference type="EMBL" id="JBHLXE010000013">
    <property type="protein sequence ID" value="MFC0178657.1"/>
    <property type="molecule type" value="Genomic_DNA"/>
</dbReference>
<sequence length="478" mass="55085">MTTATPASFYIYDFETFGTHPALDRPSQFAGIRVDHHLNPIEEPLVIYCKQADDYLPNPEAVLITGITPQLCNQKGVSEAEFSRLIHEAFSKPNTCILGYNTIKFDDEVTRHLFYRNFIDPYAHHWQNGNSRWDMVDVVRATYALRPDGINWPLNDEGFVNFKLEALTQANGIVHESAHDAMSDVFATLEIMRLIMAKQPRIFQYLFTHRDKQKLISLLDFVDPTPLVHISSMYGAARSNMSIILPICWHPSNKNTFIAYDLTLSPTPLFSCDPQKIREHLFTPKSKRDANYTPVGLMTIALNKCPILAPIKTLLPDTILHLNLNFDVIDAHIALLKSHSEFRHIASEVFNQEVSFNSDTISNDVDNQLYSGFFSQADKHLFEQIRSTIPKNLSLIDIKNDDKRIEQLFFRYKAKNFPFTLNIDEQDRWLAHRKDKLTPQALEKYVAQLENLVELNQENPKNLMLLKRLFDYLQAIAQ</sequence>
<comment type="caution">
    <text evidence="17">The sequence shown here is derived from an EMBL/GenBank/DDBJ whole genome shotgun (WGS) entry which is preliminary data.</text>
</comment>
<evidence type="ECO:0000256" key="14">
    <source>
        <dbReference type="PIRNR" id="PIRNR000977"/>
    </source>
</evidence>
<dbReference type="PANTHER" id="PTHR11046">
    <property type="entry name" value="OLIGORIBONUCLEASE, MITOCHONDRIAL"/>
    <property type="match status" value="1"/>
</dbReference>
<organism evidence="17 18">
    <name type="scientific">Thorsellia kenyensis</name>
    <dbReference type="NCBI Taxonomy" id="1549888"/>
    <lineage>
        <taxon>Bacteria</taxon>
        <taxon>Pseudomonadati</taxon>
        <taxon>Pseudomonadota</taxon>
        <taxon>Gammaproteobacteria</taxon>
        <taxon>Enterobacterales</taxon>
        <taxon>Thorselliaceae</taxon>
        <taxon>Thorsellia</taxon>
    </lineage>
</organism>
<dbReference type="Pfam" id="PF26016">
    <property type="entry name" value="ExoI_C"/>
    <property type="match status" value="1"/>
</dbReference>
<evidence type="ECO:0000256" key="13">
    <source>
        <dbReference type="ARBA" id="ARBA00046792"/>
    </source>
</evidence>
<comment type="cofactor">
    <cofactor evidence="2">
        <name>Mg(2+)</name>
        <dbReference type="ChEBI" id="CHEBI:18420"/>
    </cofactor>
</comment>
<dbReference type="Gene3D" id="1.20.1280.70">
    <property type="entry name" value="Exonuclease ExoI, domain 3"/>
    <property type="match status" value="1"/>
</dbReference>
<dbReference type="PIRSF" id="PIRSF000977">
    <property type="entry name" value="Exodeoxyribonuclease_I"/>
    <property type="match status" value="1"/>
</dbReference>
<dbReference type="InterPro" id="IPR022894">
    <property type="entry name" value="Oligoribonuclease"/>
</dbReference>
<dbReference type="Gene3D" id="1.10.287.1240">
    <property type="match status" value="1"/>
</dbReference>
<keyword evidence="8 14" id="KW-0378">Hydrolase</keyword>
<name>A0ABV6C6S5_9GAMM</name>
<dbReference type="InterPro" id="IPR038649">
    <property type="entry name" value="EXOI_SH3_sf"/>
</dbReference>
<dbReference type="InterPro" id="IPR013520">
    <property type="entry name" value="Ribonucl_H"/>
</dbReference>
<dbReference type="InterPro" id="IPR023607">
    <property type="entry name" value="Exodeoxyribonuclease_I"/>
</dbReference>
<evidence type="ECO:0000256" key="12">
    <source>
        <dbReference type="ARBA" id="ARBA00023204"/>
    </source>
</evidence>
<evidence type="ECO:0000256" key="8">
    <source>
        <dbReference type="ARBA" id="ARBA00022801"/>
    </source>
</evidence>
<dbReference type="GO" id="GO:0008310">
    <property type="term" value="F:single-stranded DNA 3'-5' DNA exonuclease activity"/>
    <property type="evidence" value="ECO:0007669"/>
    <property type="project" value="UniProtKB-EC"/>
</dbReference>
<keyword evidence="5 14" id="KW-0540">Nuclease</keyword>
<dbReference type="SMART" id="SM00479">
    <property type="entry name" value="EXOIII"/>
    <property type="match status" value="1"/>
</dbReference>
<dbReference type="InterPro" id="IPR036397">
    <property type="entry name" value="RNaseH_sf"/>
</dbReference>
<keyword evidence="12 14" id="KW-0234">DNA repair</keyword>
<dbReference type="Gene3D" id="3.30.420.10">
    <property type="entry name" value="Ribonuclease H-like superfamily/Ribonuclease H"/>
    <property type="match status" value="1"/>
</dbReference>
<evidence type="ECO:0000313" key="17">
    <source>
        <dbReference type="EMBL" id="MFC0178657.1"/>
    </source>
</evidence>
<feature type="domain" description="ExoI SH3-like" evidence="15">
    <location>
        <begin position="200"/>
        <end position="354"/>
    </location>
</feature>
<reference evidence="17 18" key="1">
    <citation type="submission" date="2024-09" db="EMBL/GenBank/DDBJ databases">
        <authorList>
            <person name="Sun Q."/>
            <person name="Mori K."/>
        </authorList>
    </citation>
    <scope>NUCLEOTIDE SEQUENCE [LARGE SCALE GENOMIC DNA]</scope>
    <source>
        <strain evidence="17 18">CCM 8545</strain>
    </source>
</reference>
<keyword evidence="9 14" id="KW-0269">Exonuclease</keyword>
<evidence type="ECO:0000256" key="11">
    <source>
        <dbReference type="ARBA" id="ARBA00023125"/>
    </source>
</evidence>
<dbReference type="InterPro" id="IPR012337">
    <property type="entry name" value="RNaseH-like_sf"/>
</dbReference>
<accession>A0ABV6C6S5</accession>